<gene>
    <name evidence="2" type="ORF">NP493_4087g00001</name>
</gene>
<name>A0AAD9J1N0_RIDPI</name>
<keyword evidence="3" id="KW-1185">Reference proteome</keyword>
<keyword evidence="1" id="KW-0812">Transmembrane</keyword>
<proteinExistence type="predicted"/>
<dbReference type="Proteomes" id="UP001209878">
    <property type="component" value="Unassembled WGS sequence"/>
</dbReference>
<dbReference type="EMBL" id="JAODUO010004076">
    <property type="protein sequence ID" value="KAK2144914.1"/>
    <property type="molecule type" value="Genomic_DNA"/>
</dbReference>
<comment type="caution">
    <text evidence="2">The sequence shown here is derived from an EMBL/GenBank/DDBJ whole genome shotgun (WGS) entry which is preliminary data.</text>
</comment>
<dbReference type="AlphaFoldDB" id="A0AAD9J1N0"/>
<evidence type="ECO:0000313" key="3">
    <source>
        <dbReference type="Proteomes" id="UP001209878"/>
    </source>
</evidence>
<organism evidence="2 3">
    <name type="scientific">Ridgeia piscesae</name>
    <name type="common">Tubeworm</name>
    <dbReference type="NCBI Taxonomy" id="27915"/>
    <lineage>
        <taxon>Eukaryota</taxon>
        <taxon>Metazoa</taxon>
        <taxon>Spiralia</taxon>
        <taxon>Lophotrochozoa</taxon>
        <taxon>Annelida</taxon>
        <taxon>Polychaeta</taxon>
        <taxon>Sedentaria</taxon>
        <taxon>Canalipalpata</taxon>
        <taxon>Sabellida</taxon>
        <taxon>Siboglinidae</taxon>
        <taxon>Ridgeia</taxon>
    </lineage>
</organism>
<reference evidence="2" key="1">
    <citation type="journal article" date="2023" name="Mol. Biol. Evol.">
        <title>Third-Generation Sequencing Reveals the Adaptive Role of the Epigenome in Three Deep-Sea Polychaetes.</title>
        <authorList>
            <person name="Perez M."/>
            <person name="Aroh O."/>
            <person name="Sun Y."/>
            <person name="Lan Y."/>
            <person name="Juniper S.K."/>
            <person name="Young C.R."/>
            <person name="Angers B."/>
            <person name="Qian P.Y."/>
        </authorList>
    </citation>
    <scope>NUCLEOTIDE SEQUENCE</scope>
    <source>
        <strain evidence="2">R07B-5</strain>
    </source>
</reference>
<evidence type="ECO:0000256" key="1">
    <source>
        <dbReference type="SAM" id="Phobius"/>
    </source>
</evidence>
<protein>
    <submittedName>
        <fullName evidence="2">Uncharacterized protein</fullName>
    </submittedName>
</protein>
<feature type="transmembrane region" description="Helical" evidence="1">
    <location>
        <begin position="21"/>
        <end position="39"/>
    </location>
</feature>
<keyword evidence="1" id="KW-1133">Transmembrane helix</keyword>
<sequence>MRSCCNKTRLRKKHVPHVPHFNRFTIVQVFTFTAILNILPLRTRFHSQRFLPLRGSTLVSSTLYSIKRYVTTKRALVHDWIIPSETCKAQVPLLKLVTNVSVKMQALTHHVFVKYFHKCHI</sequence>
<keyword evidence="1" id="KW-0472">Membrane</keyword>
<accession>A0AAD9J1N0</accession>
<evidence type="ECO:0000313" key="2">
    <source>
        <dbReference type="EMBL" id="KAK2144914.1"/>
    </source>
</evidence>